<evidence type="ECO:0000256" key="1">
    <source>
        <dbReference type="SAM" id="MobiDB-lite"/>
    </source>
</evidence>
<proteinExistence type="predicted"/>
<feature type="compositionally biased region" description="Low complexity" evidence="1">
    <location>
        <begin position="66"/>
        <end position="88"/>
    </location>
</feature>
<feature type="compositionally biased region" description="Low complexity" evidence="1">
    <location>
        <begin position="142"/>
        <end position="163"/>
    </location>
</feature>
<keyword evidence="4" id="KW-1185">Reference proteome</keyword>
<reference evidence="3 4" key="1">
    <citation type="submission" date="2017-06" db="EMBL/GenBank/DDBJ databases">
        <title>Comparative genomic analysis of Ambrosia Fusariam Clade fungi.</title>
        <authorList>
            <person name="Stajich J.E."/>
            <person name="Carrillo J."/>
            <person name="Kijimoto T."/>
            <person name="Eskalen A."/>
            <person name="O'Donnell K."/>
            <person name="Kasson M."/>
        </authorList>
    </citation>
    <scope>NUCLEOTIDE SEQUENCE [LARGE SCALE GENOMIC DNA]</scope>
    <source>
        <strain evidence="3 4">NRRL62584</strain>
    </source>
</reference>
<protein>
    <recommendedName>
        <fullName evidence="2">PD-(D/E)XK nuclease-like domain-containing protein</fullName>
    </recommendedName>
</protein>
<dbReference type="InterPro" id="IPR046797">
    <property type="entry name" value="PDDEXK_12"/>
</dbReference>
<gene>
    <name evidence="3" type="ORF">CEP54_015129</name>
</gene>
<dbReference type="Proteomes" id="UP000288168">
    <property type="component" value="Unassembled WGS sequence"/>
</dbReference>
<evidence type="ECO:0000259" key="2">
    <source>
        <dbReference type="Pfam" id="PF20516"/>
    </source>
</evidence>
<name>A0A428NRF3_9HYPO</name>
<organism evidence="3 4">
    <name type="scientific">Fusarium duplospermum</name>
    <dbReference type="NCBI Taxonomy" id="1325734"/>
    <lineage>
        <taxon>Eukaryota</taxon>
        <taxon>Fungi</taxon>
        <taxon>Dikarya</taxon>
        <taxon>Ascomycota</taxon>
        <taxon>Pezizomycotina</taxon>
        <taxon>Sordariomycetes</taxon>
        <taxon>Hypocreomycetidae</taxon>
        <taxon>Hypocreales</taxon>
        <taxon>Nectriaceae</taxon>
        <taxon>Fusarium</taxon>
        <taxon>Fusarium solani species complex</taxon>
    </lineage>
</organism>
<evidence type="ECO:0000313" key="3">
    <source>
        <dbReference type="EMBL" id="RSL43330.1"/>
    </source>
</evidence>
<dbReference type="EMBL" id="NKCI01000328">
    <property type="protein sequence ID" value="RSL43330.1"/>
    <property type="molecule type" value="Genomic_DNA"/>
</dbReference>
<comment type="caution">
    <text evidence="3">The sequence shown here is derived from an EMBL/GenBank/DDBJ whole genome shotgun (WGS) entry which is preliminary data.</text>
</comment>
<evidence type="ECO:0000313" key="4">
    <source>
        <dbReference type="Proteomes" id="UP000288168"/>
    </source>
</evidence>
<feature type="compositionally biased region" description="Basic and acidic residues" evidence="1">
    <location>
        <begin position="95"/>
        <end position="112"/>
    </location>
</feature>
<feature type="region of interest" description="Disordered" evidence="1">
    <location>
        <begin position="14"/>
        <end position="168"/>
    </location>
</feature>
<accession>A0A428NRF3</accession>
<dbReference type="Pfam" id="PF20516">
    <property type="entry name" value="PDDEXK_12"/>
    <property type="match status" value="1"/>
</dbReference>
<dbReference type="AlphaFoldDB" id="A0A428NRF3"/>
<dbReference type="STRING" id="1325734.A0A428NRF3"/>
<feature type="domain" description="PD-(D/E)XK nuclease-like" evidence="2">
    <location>
        <begin position="236"/>
        <end position="462"/>
    </location>
</feature>
<dbReference type="OrthoDB" id="4161186at2759"/>
<sequence>MGDSRILSWLDSIVTLPPQEQEQEQEQDASSSDRPRKRPRLDHDHFFISKTKPTHIKKSESKSRLPTPSASGSPPSRPSTPSNRDPSSMASKRPRSPDNHQNEEARDADQFHNDLTPRPPRSFIIPEALDADNPSQAPSVTSSSRLSSSRASSKASKISRNSSPTKQLRNAELQQTGFARASFEDDHQPVSLELLTQRLRDIEEGYAILPKDLQNDLAGERVRPWMFGDNPQFGAIDLPDVRTARKIHRLARRCFKENLAESSWNNDVHSQVLEWVMRDSPSSDDELLDYRCCLTAQIIKAYRPEHAPSKMVDFCICVQPGANSPHHEAIRTLCLDRPGLSINHTDWGDLTKYPIAISIETKGPEQSYDTALLQVATWHSSQWRSLCWGRYDPIDPIDPIEFLPGIIVIKHDWYFVATDLDRFGKARTFERIPLGSTESILGIYKLSMALLTLCQWVRDQYWPAFQADILGL</sequence>